<dbReference type="InterPro" id="IPR005944">
    <property type="entry name" value="Pro_iminopeptidase"/>
</dbReference>
<evidence type="ECO:0000256" key="7">
    <source>
        <dbReference type="ARBA" id="ARBA00022670"/>
    </source>
</evidence>
<comment type="similarity">
    <text evidence="3">Belongs to the peptidase S33 family.</text>
</comment>
<evidence type="ECO:0000256" key="5">
    <source>
        <dbReference type="ARBA" id="ARBA00022438"/>
    </source>
</evidence>
<keyword evidence="5" id="KW-0031">Aminopeptidase</keyword>
<dbReference type="SUPFAM" id="SSF53474">
    <property type="entry name" value="alpha/beta-Hydrolases"/>
    <property type="match status" value="1"/>
</dbReference>
<dbReference type="PANTHER" id="PTHR43722">
    <property type="entry name" value="PROLINE IMINOPEPTIDASE"/>
    <property type="match status" value="1"/>
</dbReference>
<dbReference type="GO" id="GO:0016787">
    <property type="term" value="F:hydrolase activity"/>
    <property type="evidence" value="ECO:0007669"/>
    <property type="project" value="UniProtKB-KW"/>
</dbReference>
<comment type="catalytic activity">
    <reaction evidence="1">
        <text>Release of N-terminal proline from a peptide.</text>
        <dbReference type="EC" id="3.4.11.5"/>
    </reaction>
</comment>
<feature type="domain" description="AB hydrolase-1" evidence="10">
    <location>
        <begin position="25"/>
        <end position="133"/>
    </location>
</feature>
<reference evidence="11" key="1">
    <citation type="submission" date="2022-06" db="EMBL/GenBank/DDBJ databases">
        <title>Ornithinimicrobium HY1793.</title>
        <authorList>
            <person name="Huang Y."/>
        </authorList>
    </citation>
    <scope>NUCLEOTIDE SEQUENCE</scope>
    <source>
        <strain evidence="11">HY1793</strain>
    </source>
</reference>
<organism evidence="11 12">
    <name type="scientific">Ornithinimicrobium faecis</name>
    <dbReference type="NCBI Taxonomy" id="2934158"/>
    <lineage>
        <taxon>Bacteria</taxon>
        <taxon>Bacillati</taxon>
        <taxon>Actinomycetota</taxon>
        <taxon>Actinomycetes</taxon>
        <taxon>Micrococcales</taxon>
        <taxon>Ornithinimicrobiaceae</taxon>
        <taxon>Ornithinimicrobium</taxon>
    </lineage>
</organism>
<keyword evidence="12" id="KW-1185">Reference proteome</keyword>
<name>A0ABY4YSH5_9MICO</name>
<accession>A0ABY4YSH5</accession>
<dbReference type="Pfam" id="PF00561">
    <property type="entry name" value="Abhydrolase_1"/>
    <property type="match status" value="1"/>
</dbReference>
<keyword evidence="6" id="KW-0963">Cytoplasm</keyword>
<sequence>MDSEHITADDGVSLQVLTCGAGPDVVVLSGGPGMVHYLAEESLAPDGFRCWFPVPRGVSPSEGGPHDMARAIEDLEAVRQANGIESWIVLGHSWGSDLAVRYALDHPRRVRGLVGIAGHGLHRDREWSAAYEAGKAAAPRIDVPWVPEVHAALWSSFKKWIHEPTLWRDLADSAVPMRFIAAGGDIRPNWPLQQLAVLVPGGSFEVVADVSHDFWTTDPELWQTTCTTACDHLL</sequence>
<dbReference type="Gene3D" id="3.40.50.1820">
    <property type="entry name" value="alpha/beta hydrolase"/>
    <property type="match status" value="1"/>
</dbReference>
<keyword evidence="7" id="KW-0645">Protease</keyword>
<gene>
    <name evidence="11" type="ORF">NF556_19390</name>
</gene>
<evidence type="ECO:0000256" key="3">
    <source>
        <dbReference type="ARBA" id="ARBA00010088"/>
    </source>
</evidence>
<dbReference type="EMBL" id="CP099489">
    <property type="protein sequence ID" value="USQ79723.1"/>
    <property type="molecule type" value="Genomic_DNA"/>
</dbReference>
<protein>
    <recommendedName>
        <fullName evidence="4">prolyl aminopeptidase</fullName>
        <ecNumber evidence="4">3.4.11.5</ecNumber>
    </recommendedName>
    <alternativeName>
        <fullName evidence="9">Prolyl aminopeptidase</fullName>
    </alternativeName>
</protein>
<dbReference type="PANTHER" id="PTHR43722:SF1">
    <property type="entry name" value="PROLINE IMINOPEPTIDASE"/>
    <property type="match status" value="1"/>
</dbReference>
<proteinExistence type="inferred from homology"/>
<dbReference type="InterPro" id="IPR002410">
    <property type="entry name" value="Peptidase_S33"/>
</dbReference>
<evidence type="ECO:0000313" key="12">
    <source>
        <dbReference type="Proteomes" id="UP001056455"/>
    </source>
</evidence>
<dbReference type="RefSeq" id="WP_252592827.1">
    <property type="nucleotide sequence ID" value="NZ_CP099489.1"/>
</dbReference>
<evidence type="ECO:0000256" key="8">
    <source>
        <dbReference type="ARBA" id="ARBA00022801"/>
    </source>
</evidence>
<dbReference type="PRINTS" id="PR00793">
    <property type="entry name" value="PROAMNOPTASE"/>
</dbReference>
<evidence type="ECO:0000259" key="10">
    <source>
        <dbReference type="Pfam" id="PF00561"/>
    </source>
</evidence>
<comment type="subcellular location">
    <subcellularLocation>
        <location evidence="2">Cytoplasm</location>
    </subcellularLocation>
</comment>
<evidence type="ECO:0000313" key="11">
    <source>
        <dbReference type="EMBL" id="USQ79723.1"/>
    </source>
</evidence>
<evidence type="ECO:0000256" key="4">
    <source>
        <dbReference type="ARBA" id="ARBA00012568"/>
    </source>
</evidence>
<evidence type="ECO:0000256" key="2">
    <source>
        <dbReference type="ARBA" id="ARBA00004496"/>
    </source>
</evidence>
<dbReference type="InterPro" id="IPR029058">
    <property type="entry name" value="AB_hydrolase_fold"/>
</dbReference>
<evidence type="ECO:0000256" key="6">
    <source>
        <dbReference type="ARBA" id="ARBA00022490"/>
    </source>
</evidence>
<evidence type="ECO:0000256" key="9">
    <source>
        <dbReference type="ARBA" id="ARBA00029605"/>
    </source>
</evidence>
<dbReference type="Proteomes" id="UP001056455">
    <property type="component" value="Chromosome"/>
</dbReference>
<dbReference type="InterPro" id="IPR000073">
    <property type="entry name" value="AB_hydrolase_1"/>
</dbReference>
<keyword evidence="8 11" id="KW-0378">Hydrolase</keyword>
<evidence type="ECO:0000256" key="1">
    <source>
        <dbReference type="ARBA" id="ARBA00001585"/>
    </source>
</evidence>
<dbReference type="EC" id="3.4.11.5" evidence="4"/>